<evidence type="ECO:0000256" key="4">
    <source>
        <dbReference type="ARBA" id="ARBA00022801"/>
    </source>
</evidence>
<dbReference type="GO" id="GO:0006508">
    <property type="term" value="P:proteolysis"/>
    <property type="evidence" value="ECO:0007669"/>
    <property type="project" value="InterPro"/>
</dbReference>
<dbReference type="GO" id="GO:0008233">
    <property type="term" value="F:peptidase activity"/>
    <property type="evidence" value="ECO:0007669"/>
    <property type="project" value="InterPro"/>
</dbReference>
<dbReference type="GO" id="GO:0005524">
    <property type="term" value="F:ATP binding"/>
    <property type="evidence" value="ECO:0007669"/>
    <property type="project" value="UniProtKB-KW"/>
</dbReference>
<reference evidence="12 13" key="1">
    <citation type="submission" date="2018-05" db="EMBL/GenBank/DDBJ databases">
        <title>Genomic Encyclopedia of Archaeal and Bacterial Type Strains, Phase II (KMG-II): from individual species to whole genera.</title>
        <authorList>
            <person name="Goeker M."/>
        </authorList>
    </citation>
    <scope>NUCLEOTIDE SEQUENCE [LARGE SCALE GENOMIC DNA]</scope>
    <source>
        <strain evidence="12 13">DSM 22214</strain>
    </source>
</reference>
<dbReference type="InterPro" id="IPR005074">
    <property type="entry name" value="Peptidase_C39"/>
</dbReference>
<protein>
    <submittedName>
        <fullName evidence="12">ATP-binding cassette subfamily B protein</fullName>
    </submittedName>
</protein>
<dbReference type="InterPro" id="IPR017871">
    <property type="entry name" value="ABC_transporter-like_CS"/>
</dbReference>
<evidence type="ECO:0000256" key="8">
    <source>
        <dbReference type="SAM" id="Phobius"/>
    </source>
</evidence>
<dbReference type="InterPro" id="IPR003439">
    <property type="entry name" value="ABC_transporter-like_ATP-bd"/>
</dbReference>
<dbReference type="InterPro" id="IPR036640">
    <property type="entry name" value="ABC1_TM_sf"/>
</dbReference>
<comment type="caution">
    <text evidence="12">The sequence shown here is derived from an EMBL/GenBank/DDBJ whole genome shotgun (WGS) entry which is preliminary data.</text>
</comment>
<dbReference type="CDD" id="cd02418">
    <property type="entry name" value="Peptidase_C39B"/>
    <property type="match status" value="1"/>
</dbReference>
<organism evidence="12 13">
    <name type="scientific">Arcicella aurantiaca</name>
    <dbReference type="NCBI Taxonomy" id="591202"/>
    <lineage>
        <taxon>Bacteria</taxon>
        <taxon>Pseudomonadati</taxon>
        <taxon>Bacteroidota</taxon>
        <taxon>Cytophagia</taxon>
        <taxon>Cytophagales</taxon>
        <taxon>Flectobacillaceae</taxon>
        <taxon>Arcicella</taxon>
    </lineage>
</organism>
<sequence length="729" mass="82544">MAFPFYRQLDAMDCGPTCLRMISKHYGKTYTLNTLRSTTKYSREGVSLLGISRAAENIGFRTMGAVLTLDKIVNEEVPLPCIAHWDQNHFVVLHKVKKDKIFIADPGKSLITYTSEEFKRHWVSTQKNGTPQGIILLLEPTPKFYEEEGETETKIGLHKLYQYLTTYKALIIQLVLGLLVGSLLQLIFPFLTKSIVDIGINTKNINFIYLVLAGQLMLALGQTSLDFIRGWIFLHIGTRIRLSILTDFLVKLMKLPLSFFDTKMMGDIMQRMNDHNRIEAFLTNSTLNVLFSLISLLVFGSVLLMYSLPIFSVFIIGSILYAAWVILFLRHRKKLDYKRFQIATQNQNNIIQLISGIHEIKMNDCSTQKLWEWERVQARFFKFNTQSLALNQNQQVGAFFINQGKNIFTIFLAAKGVVDGSLTLGEMLAIQYIIGQLNGPIEQLIQFMQVTQDAKLSLDRLNDIHEVPDEEPHHKTFVHYLPEHRDIQINKLSFAYPGAGNVTVLKDISLTIPEGKTTAIVGASGSGKTTLLKLLLKVYDPDSGGISVGELQFNNISHQFWRKHCGVVMQEGFIFSDSIARNIAVGEELIDPDRLAHAVKVANIQQFIEDAPLGYNTKIGSEGNGISQGQKQRILIARSVYKNPNYIFFDEATSALDANNEKVIMENLDNFFEGRTVVVVAHRLSTVRHADQIIVLNRGEIVERGTHDDLVGNRGYYYELVRNQLELGN</sequence>
<evidence type="ECO:0000256" key="7">
    <source>
        <dbReference type="ARBA" id="ARBA00023136"/>
    </source>
</evidence>
<evidence type="ECO:0000259" key="9">
    <source>
        <dbReference type="PROSITE" id="PS50893"/>
    </source>
</evidence>
<keyword evidence="3" id="KW-0547">Nucleotide-binding</keyword>
<dbReference type="Gene3D" id="3.90.70.10">
    <property type="entry name" value="Cysteine proteinases"/>
    <property type="match status" value="1"/>
</dbReference>
<dbReference type="Gene3D" id="1.20.1560.10">
    <property type="entry name" value="ABC transporter type 1, transmembrane domain"/>
    <property type="match status" value="1"/>
</dbReference>
<keyword evidence="5 12" id="KW-0067">ATP-binding</keyword>
<evidence type="ECO:0000256" key="3">
    <source>
        <dbReference type="ARBA" id="ARBA00022741"/>
    </source>
</evidence>
<keyword evidence="7 8" id="KW-0472">Membrane</keyword>
<gene>
    <name evidence="12" type="ORF">LV89_04229</name>
</gene>
<keyword evidence="2 8" id="KW-0812">Transmembrane</keyword>
<feature type="domain" description="ABC transmembrane type-1" evidence="10">
    <location>
        <begin position="172"/>
        <end position="453"/>
    </location>
</feature>
<dbReference type="InterPro" id="IPR027417">
    <property type="entry name" value="P-loop_NTPase"/>
</dbReference>
<dbReference type="GO" id="GO:0015421">
    <property type="term" value="F:ABC-type oligopeptide transporter activity"/>
    <property type="evidence" value="ECO:0007669"/>
    <property type="project" value="TreeGrafter"/>
</dbReference>
<dbReference type="PROSITE" id="PS50893">
    <property type="entry name" value="ABC_TRANSPORTER_2"/>
    <property type="match status" value="1"/>
</dbReference>
<dbReference type="Gene3D" id="3.40.50.300">
    <property type="entry name" value="P-loop containing nucleotide triphosphate hydrolases"/>
    <property type="match status" value="1"/>
</dbReference>
<feature type="transmembrane region" description="Helical" evidence="8">
    <location>
        <begin position="170"/>
        <end position="192"/>
    </location>
</feature>
<feature type="transmembrane region" description="Helical" evidence="8">
    <location>
        <begin position="240"/>
        <end position="260"/>
    </location>
</feature>
<feature type="domain" description="Peptidase C39" evidence="11">
    <location>
        <begin position="8"/>
        <end position="129"/>
    </location>
</feature>
<evidence type="ECO:0000259" key="10">
    <source>
        <dbReference type="PROSITE" id="PS50929"/>
    </source>
</evidence>
<evidence type="ECO:0000256" key="6">
    <source>
        <dbReference type="ARBA" id="ARBA00022989"/>
    </source>
</evidence>
<evidence type="ECO:0000256" key="5">
    <source>
        <dbReference type="ARBA" id="ARBA00022840"/>
    </source>
</evidence>
<dbReference type="Pfam" id="PF03412">
    <property type="entry name" value="Peptidase_C39"/>
    <property type="match status" value="1"/>
</dbReference>
<feature type="transmembrane region" description="Helical" evidence="8">
    <location>
        <begin position="204"/>
        <end position="220"/>
    </location>
</feature>
<dbReference type="Pfam" id="PF00005">
    <property type="entry name" value="ABC_tran"/>
    <property type="match status" value="1"/>
</dbReference>
<keyword evidence="4" id="KW-0378">Hydrolase</keyword>
<feature type="transmembrane region" description="Helical" evidence="8">
    <location>
        <begin position="310"/>
        <end position="329"/>
    </location>
</feature>
<keyword evidence="6 8" id="KW-1133">Transmembrane helix</keyword>
<evidence type="ECO:0000256" key="2">
    <source>
        <dbReference type="ARBA" id="ARBA00022692"/>
    </source>
</evidence>
<evidence type="ECO:0000313" key="13">
    <source>
        <dbReference type="Proteomes" id="UP000245489"/>
    </source>
</evidence>
<dbReference type="Pfam" id="PF00664">
    <property type="entry name" value="ABC_membrane"/>
    <property type="match status" value="1"/>
</dbReference>
<dbReference type="InterPro" id="IPR003593">
    <property type="entry name" value="AAA+_ATPase"/>
</dbReference>
<dbReference type="OrthoDB" id="9769115at2"/>
<dbReference type="FunFam" id="3.40.50.300:FF:000218">
    <property type="entry name" value="Multidrug ABC transporter ATP-binding protein"/>
    <property type="match status" value="1"/>
</dbReference>
<keyword evidence="13" id="KW-1185">Reference proteome</keyword>
<dbReference type="PANTHER" id="PTHR43394:SF1">
    <property type="entry name" value="ATP-BINDING CASSETTE SUB-FAMILY B MEMBER 10, MITOCHONDRIAL"/>
    <property type="match status" value="1"/>
</dbReference>
<dbReference type="SUPFAM" id="SSF52540">
    <property type="entry name" value="P-loop containing nucleoside triphosphate hydrolases"/>
    <property type="match status" value="1"/>
</dbReference>
<dbReference type="PROSITE" id="PS50990">
    <property type="entry name" value="PEPTIDASE_C39"/>
    <property type="match status" value="1"/>
</dbReference>
<dbReference type="InterPro" id="IPR039421">
    <property type="entry name" value="Type_1_exporter"/>
</dbReference>
<evidence type="ECO:0000256" key="1">
    <source>
        <dbReference type="ARBA" id="ARBA00004651"/>
    </source>
</evidence>
<accession>A0A316DKI6</accession>
<dbReference type="CDD" id="cd18571">
    <property type="entry name" value="ABC_6TM_peptidase_like"/>
    <property type="match status" value="1"/>
</dbReference>
<dbReference type="EMBL" id="QGGO01000032">
    <property type="protein sequence ID" value="PWK18078.1"/>
    <property type="molecule type" value="Genomic_DNA"/>
</dbReference>
<dbReference type="PROSITE" id="PS50929">
    <property type="entry name" value="ABC_TM1F"/>
    <property type="match status" value="1"/>
</dbReference>
<name>A0A316DKI6_9BACT</name>
<dbReference type="Proteomes" id="UP000245489">
    <property type="component" value="Unassembled WGS sequence"/>
</dbReference>
<comment type="subcellular location">
    <subcellularLocation>
        <location evidence="1">Cell membrane</location>
        <topology evidence="1">Multi-pass membrane protein</topology>
    </subcellularLocation>
</comment>
<feature type="transmembrane region" description="Helical" evidence="8">
    <location>
        <begin position="281"/>
        <end position="304"/>
    </location>
</feature>
<dbReference type="PANTHER" id="PTHR43394">
    <property type="entry name" value="ATP-DEPENDENT PERMEASE MDL1, MITOCHONDRIAL"/>
    <property type="match status" value="1"/>
</dbReference>
<evidence type="ECO:0000259" key="11">
    <source>
        <dbReference type="PROSITE" id="PS50990"/>
    </source>
</evidence>
<dbReference type="SMART" id="SM00382">
    <property type="entry name" value="AAA"/>
    <property type="match status" value="1"/>
</dbReference>
<dbReference type="GO" id="GO:0005886">
    <property type="term" value="C:plasma membrane"/>
    <property type="evidence" value="ECO:0007669"/>
    <property type="project" value="UniProtKB-SubCell"/>
</dbReference>
<dbReference type="GO" id="GO:0016887">
    <property type="term" value="F:ATP hydrolysis activity"/>
    <property type="evidence" value="ECO:0007669"/>
    <property type="project" value="InterPro"/>
</dbReference>
<dbReference type="PROSITE" id="PS00211">
    <property type="entry name" value="ABC_TRANSPORTER_1"/>
    <property type="match status" value="1"/>
</dbReference>
<dbReference type="RefSeq" id="WP_109744890.1">
    <property type="nucleotide sequence ID" value="NZ_QGGO01000032.1"/>
</dbReference>
<feature type="domain" description="ABC transporter" evidence="9">
    <location>
        <begin position="487"/>
        <end position="723"/>
    </location>
</feature>
<dbReference type="SUPFAM" id="SSF90123">
    <property type="entry name" value="ABC transporter transmembrane region"/>
    <property type="match status" value="1"/>
</dbReference>
<dbReference type="AlphaFoldDB" id="A0A316DKI6"/>
<dbReference type="InterPro" id="IPR011527">
    <property type="entry name" value="ABC1_TM_dom"/>
</dbReference>
<proteinExistence type="predicted"/>
<evidence type="ECO:0000313" key="12">
    <source>
        <dbReference type="EMBL" id="PWK18078.1"/>
    </source>
</evidence>